<evidence type="ECO:0000256" key="3">
    <source>
        <dbReference type="ARBA" id="ARBA00012721"/>
    </source>
</evidence>
<dbReference type="GO" id="GO:0004635">
    <property type="term" value="F:phosphoribosyl-AMP cyclohydrolase activity"/>
    <property type="evidence" value="ECO:0007669"/>
    <property type="project" value="UniProtKB-EC"/>
</dbReference>
<dbReference type="EMBL" id="CP006059">
    <property type="protein sequence ID" value="AGS33165.1"/>
    <property type="molecule type" value="Genomic_DNA"/>
</dbReference>
<dbReference type="SUPFAM" id="SSF141734">
    <property type="entry name" value="HisI-like"/>
    <property type="match status" value="1"/>
</dbReference>
<keyword evidence="7" id="KW-1133">Transmembrane helix</keyword>
<sequence length="120" mass="15125">MLNFKKFKKFIINNYFFLNWNYFNNLYVVLKNILNNKIIMFALFNYISIINTIFNKYIYYYSRSKNYLWFKGEKSKYFQIFKNFYIDCDMDFILINILQIYKISCHINYFFCNFNKILNY</sequence>
<keyword evidence="7" id="KW-0472">Membrane</keyword>
<dbReference type="Proteomes" id="UP000015382">
    <property type="component" value="Chromosome"/>
</dbReference>
<gene>
    <name evidence="9" type="primary">hisI</name>
    <name evidence="9" type="ORF">NASALF_007</name>
</gene>
<dbReference type="AlphaFoldDB" id="S5SXY2"/>
<keyword evidence="7" id="KW-0812">Transmembrane</keyword>
<accession>S5SXY2</accession>
<reference evidence="9 10" key="1">
    <citation type="journal article" date="2013" name="Genome Biol. Evol.">
        <title>Small, smaller, smallest: the origins and evolution of ancient dual symbioses in a Phloem-feeding insect.</title>
        <authorList>
            <person name="Bennett G.M."/>
            <person name="Moran N.A."/>
        </authorList>
    </citation>
    <scope>NUCLEOTIDE SEQUENCE [LARGE SCALE GENOMIC DNA]</scope>
    <source>
        <strain evidence="9 10">ALF</strain>
    </source>
</reference>
<dbReference type="Pfam" id="PF01502">
    <property type="entry name" value="PRA-CH"/>
    <property type="match status" value="1"/>
</dbReference>
<keyword evidence="5 9" id="KW-0378">Hydrolase</keyword>
<proteinExistence type="predicted"/>
<dbReference type="EC" id="3.5.4.19" evidence="3"/>
<dbReference type="UniPathway" id="UPA00031">
    <property type="reaction ID" value="UER00008"/>
</dbReference>
<dbReference type="KEGG" id="ndl:NASALF_007"/>
<dbReference type="HOGENOM" id="CLU_2045417_0_0_4"/>
<feature type="transmembrane region" description="Helical" evidence="7">
    <location>
        <begin position="36"/>
        <end position="54"/>
    </location>
</feature>
<name>S5SXY2_9PROT</name>
<keyword evidence="6" id="KW-0368">Histidine biosynthesis</keyword>
<evidence type="ECO:0000313" key="10">
    <source>
        <dbReference type="Proteomes" id="UP000015382"/>
    </source>
</evidence>
<evidence type="ECO:0000256" key="4">
    <source>
        <dbReference type="ARBA" id="ARBA00022605"/>
    </source>
</evidence>
<dbReference type="PANTHER" id="PTHR42945">
    <property type="entry name" value="HISTIDINE BIOSYNTHESIS BIFUNCTIONAL PROTEIN"/>
    <property type="match status" value="1"/>
</dbReference>
<comment type="catalytic activity">
    <reaction evidence="1">
        <text>1-(5-phospho-beta-D-ribosyl)-5'-AMP + H2O = 1-(5-phospho-beta-D-ribosyl)-5-[(5-phospho-beta-D-ribosylamino)methylideneamino]imidazole-4-carboxamide</text>
        <dbReference type="Rhea" id="RHEA:20049"/>
        <dbReference type="ChEBI" id="CHEBI:15377"/>
        <dbReference type="ChEBI" id="CHEBI:58435"/>
        <dbReference type="ChEBI" id="CHEBI:59457"/>
        <dbReference type="EC" id="3.5.4.19"/>
    </reaction>
</comment>
<dbReference type="OrthoDB" id="9795769at2"/>
<comment type="pathway">
    <text evidence="2">Amino-acid biosynthesis; L-histidine biosynthesis; L-histidine from 5-phospho-alpha-D-ribose 1-diphosphate: step 3/9.</text>
</comment>
<dbReference type="InterPro" id="IPR038019">
    <property type="entry name" value="PRib_AMP_CycHydrolase_sf"/>
</dbReference>
<dbReference type="Gene3D" id="3.10.20.810">
    <property type="entry name" value="Phosphoribosyl-AMP cyclohydrolase"/>
    <property type="match status" value="1"/>
</dbReference>
<keyword evidence="4" id="KW-0028">Amino-acid biosynthesis</keyword>
<evidence type="ECO:0000256" key="1">
    <source>
        <dbReference type="ARBA" id="ARBA00000024"/>
    </source>
</evidence>
<evidence type="ECO:0000256" key="7">
    <source>
        <dbReference type="SAM" id="Phobius"/>
    </source>
</evidence>
<organism evidence="9 10">
    <name type="scientific">Candidatus Nasuia deltocephalinicola str. NAS-ALF</name>
    <dbReference type="NCBI Taxonomy" id="1343077"/>
    <lineage>
        <taxon>Bacteria</taxon>
        <taxon>Pseudomonadati</taxon>
        <taxon>Pseudomonadota</taxon>
        <taxon>Betaproteobacteria</taxon>
        <taxon>Candidatus Nasuia</taxon>
    </lineage>
</organism>
<evidence type="ECO:0000256" key="5">
    <source>
        <dbReference type="ARBA" id="ARBA00022801"/>
    </source>
</evidence>
<evidence type="ECO:0000256" key="6">
    <source>
        <dbReference type="ARBA" id="ARBA00023102"/>
    </source>
</evidence>
<evidence type="ECO:0000256" key="2">
    <source>
        <dbReference type="ARBA" id="ARBA00005169"/>
    </source>
</evidence>
<evidence type="ECO:0000313" key="9">
    <source>
        <dbReference type="EMBL" id="AGS33165.1"/>
    </source>
</evidence>
<feature type="domain" description="Phosphoribosyl-AMP cyclohydrolase" evidence="8">
    <location>
        <begin position="40"/>
        <end position="112"/>
    </location>
</feature>
<keyword evidence="10" id="KW-1185">Reference proteome</keyword>
<evidence type="ECO:0000259" key="8">
    <source>
        <dbReference type="Pfam" id="PF01502"/>
    </source>
</evidence>
<dbReference type="InterPro" id="IPR002496">
    <property type="entry name" value="PRib_AMP_CycHydrolase_dom"/>
</dbReference>
<dbReference type="GO" id="GO:0000105">
    <property type="term" value="P:L-histidine biosynthetic process"/>
    <property type="evidence" value="ECO:0007669"/>
    <property type="project" value="UniProtKB-UniPathway"/>
</dbReference>
<protein>
    <recommendedName>
        <fullName evidence="3">phosphoribosyl-AMP cyclohydrolase</fullName>
        <ecNumber evidence="3">3.5.4.19</ecNumber>
    </recommendedName>
</protein>
<dbReference type="PANTHER" id="PTHR42945:SF1">
    <property type="entry name" value="HISTIDINE BIOSYNTHESIS BIFUNCTIONAL PROTEIN HIS7"/>
    <property type="match status" value="1"/>
</dbReference>